<dbReference type="KEGG" id="hdn:Hden_1824"/>
<feature type="domain" description="SnoaL-like" evidence="1">
    <location>
        <begin position="18"/>
        <end position="129"/>
    </location>
</feature>
<gene>
    <name evidence="2" type="ordered locus">Hden_1824</name>
</gene>
<proteinExistence type="predicted"/>
<dbReference type="InterPro" id="IPR037401">
    <property type="entry name" value="SnoaL-like"/>
</dbReference>
<dbReference type="OrthoDB" id="582835at2"/>
<dbReference type="HOGENOM" id="CLU_153092_0_0_5"/>
<evidence type="ECO:0000313" key="3">
    <source>
        <dbReference type="Proteomes" id="UP000002033"/>
    </source>
</evidence>
<dbReference type="eggNOG" id="COG5485">
    <property type="taxonomic scope" value="Bacteria"/>
</dbReference>
<dbReference type="AlphaFoldDB" id="D8JZ25"/>
<dbReference type="Gene3D" id="3.10.450.50">
    <property type="match status" value="1"/>
</dbReference>
<dbReference type="Pfam" id="PF12680">
    <property type="entry name" value="SnoaL_2"/>
    <property type="match status" value="1"/>
</dbReference>
<dbReference type="EMBL" id="CP002083">
    <property type="protein sequence ID" value="ADJ23627.1"/>
    <property type="molecule type" value="Genomic_DNA"/>
</dbReference>
<keyword evidence="3" id="KW-1185">Reference proteome</keyword>
<reference evidence="3" key="1">
    <citation type="journal article" date="2011" name="J. Bacteriol.">
        <title>Genome sequences of eight morphologically diverse alphaproteobacteria.</title>
        <authorList>
            <consortium name="US DOE Joint Genome Institute"/>
            <person name="Brown P.J."/>
            <person name="Kysela D.T."/>
            <person name="Buechlein A."/>
            <person name="Hemmerich C."/>
            <person name="Brun Y.V."/>
        </authorList>
    </citation>
    <scope>NUCLEOTIDE SEQUENCE [LARGE SCALE GENOMIC DNA]</scope>
    <source>
        <strain evidence="3">ATCC 51888 / DSM 1869 / NCIB 11706 / TK 0415</strain>
    </source>
</reference>
<accession>D8JZ25</accession>
<dbReference type="STRING" id="582899.Hden_1824"/>
<evidence type="ECO:0000313" key="2">
    <source>
        <dbReference type="EMBL" id="ADJ23627.1"/>
    </source>
</evidence>
<protein>
    <recommendedName>
        <fullName evidence="1">SnoaL-like domain-containing protein</fullName>
    </recommendedName>
</protein>
<evidence type="ECO:0000259" key="1">
    <source>
        <dbReference type="Pfam" id="PF12680"/>
    </source>
</evidence>
<sequence length="144" mass="16091">MSDTTAESQARSATAALIRDYYAAFNRGDTDAMIEFMTDDVIHDINQGERRQGKEKFRAFNARMTHNYKEELKDIVVLVSKDATRAAAEFNVHGVYKNTEEGLPDAVGQKYVLPAGTFFAIRGGKIARVTTYYNLTDWIAQVAG</sequence>
<dbReference type="InterPro" id="IPR032710">
    <property type="entry name" value="NTF2-like_dom_sf"/>
</dbReference>
<dbReference type="NCBIfam" id="TIGR02096">
    <property type="entry name" value="ketosteroid isomerase-related protein"/>
    <property type="match status" value="1"/>
</dbReference>
<organism evidence="2 3">
    <name type="scientific">Hyphomicrobium denitrificans (strain ATCC 51888 / DSM 1869 / NCIMB 11706 / TK 0415)</name>
    <dbReference type="NCBI Taxonomy" id="582899"/>
    <lineage>
        <taxon>Bacteria</taxon>
        <taxon>Pseudomonadati</taxon>
        <taxon>Pseudomonadota</taxon>
        <taxon>Alphaproteobacteria</taxon>
        <taxon>Hyphomicrobiales</taxon>
        <taxon>Hyphomicrobiaceae</taxon>
        <taxon>Hyphomicrobium</taxon>
    </lineage>
</organism>
<dbReference type="InterPro" id="IPR011721">
    <property type="entry name" value="CHP02096"/>
</dbReference>
<dbReference type="SUPFAM" id="SSF54427">
    <property type="entry name" value="NTF2-like"/>
    <property type="match status" value="1"/>
</dbReference>
<dbReference type="RefSeq" id="WP_013215786.1">
    <property type="nucleotide sequence ID" value="NC_014313.1"/>
</dbReference>
<dbReference type="Proteomes" id="UP000002033">
    <property type="component" value="Chromosome"/>
</dbReference>
<name>D8JZ25_HYPDA</name>